<protein>
    <submittedName>
        <fullName evidence="2">Uncharacterized protein</fullName>
    </submittedName>
</protein>
<dbReference type="EMBL" id="KN834923">
    <property type="protein sequence ID" value="KIK50177.1"/>
    <property type="molecule type" value="Genomic_DNA"/>
</dbReference>
<accession>A0A0D0BXG9</accession>
<organism evidence="2 3">
    <name type="scientific">Collybiopsis luxurians FD-317 M1</name>
    <dbReference type="NCBI Taxonomy" id="944289"/>
    <lineage>
        <taxon>Eukaryota</taxon>
        <taxon>Fungi</taxon>
        <taxon>Dikarya</taxon>
        <taxon>Basidiomycota</taxon>
        <taxon>Agaricomycotina</taxon>
        <taxon>Agaricomycetes</taxon>
        <taxon>Agaricomycetidae</taxon>
        <taxon>Agaricales</taxon>
        <taxon>Marasmiineae</taxon>
        <taxon>Omphalotaceae</taxon>
        <taxon>Collybiopsis</taxon>
        <taxon>Collybiopsis luxurians</taxon>
    </lineage>
</organism>
<gene>
    <name evidence="2" type="ORF">GYMLUDRAFT_65384</name>
</gene>
<proteinExistence type="predicted"/>
<dbReference type="AlphaFoldDB" id="A0A0D0BXG9"/>
<evidence type="ECO:0000313" key="3">
    <source>
        <dbReference type="Proteomes" id="UP000053593"/>
    </source>
</evidence>
<evidence type="ECO:0000256" key="1">
    <source>
        <dbReference type="SAM" id="MobiDB-lite"/>
    </source>
</evidence>
<dbReference type="Proteomes" id="UP000053593">
    <property type="component" value="Unassembled WGS sequence"/>
</dbReference>
<dbReference type="OrthoDB" id="2902300at2759"/>
<sequence>MPKVTPRLSSRNSSMRSHSPSPFRMLPVSLTGPGVLQLAISSESETFGLYFGLEYLGPQARQFMSRISTLPQTGRVKHSVAFTSVFSAEFVQDPVFSSLVVVDGRRYVIAGSYNMALSDTNISIGGIGCAEAYAGDLAILFLPKYDHSRLLKGLPRFRNANERNQALQRVISVY</sequence>
<feature type="region of interest" description="Disordered" evidence="1">
    <location>
        <begin position="1"/>
        <end position="21"/>
    </location>
</feature>
<dbReference type="HOGENOM" id="CLU_1540245_0_0_1"/>
<evidence type="ECO:0000313" key="2">
    <source>
        <dbReference type="EMBL" id="KIK50177.1"/>
    </source>
</evidence>
<reference evidence="2 3" key="1">
    <citation type="submission" date="2014-04" db="EMBL/GenBank/DDBJ databases">
        <title>Evolutionary Origins and Diversification of the Mycorrhizal Mutualists.</title>
        <authorList>
            <consortium name="DOE Joint Genome Institute"/>
            <consortium name="Mycorrhizal Genomics Consortium"/>
            <person name="Kohler A."/>
            <person name="Kuo A."/>
            <person name="Nagy L.G."/>
            <person name="Floudas D."/>
            <person name="Copeland A."/>
            <person name="Barry K.W."/>
            <person name="Cichocki N."/>
            <person name="Veneault-Fourrey C."/>
            <person name="LaButti K."/>
            <person name="Lindquist E.A."/>
            <person name="Lipzen A."/>
            <person name="Lundell T."/>
            <person name="Morin E."/>
            <person name="Murat C."/>
            <person name="Riley R."/>
            <person name="Ohm R."/>
            <person name="Sun H."/>
            <person name="Tunlid A."/>
            <person name="Henrissat B."/>
            <person name="Grigoriev I.V."/>
            <person name="Hibbett D.S."/>
            <person name="Martin F."/>
        </authorList>
    </citation>
    <scope>NUCLEOTIDE SEQUENCE [LARGE SCALE GENOMIC DNA]</scope>
    <source>
        <strain evidence="2 3">FD-317 M1</strain>
    </source>
</reference>
<name>A0A0D0BXG9_9AGAR</name>
<keyword evidence="3" id="KW-1185">Reference proteome</keyword>